<name>A0A0D0D9H8_9AGAM</name>
<evidence type="ECO:0000313" key="2">
    <source>
        <dbReference type="Proteomes" id="UP000054538"/>
    </source>
</evidence>
<evidence type="ECO:0000313" key="1">
    <source>
        <dbReference type="EMBL" id="KIK73820.1"/>
    </source>
</evidence>
<dbReference type="InParanoid" id="A0A0D0D9H8"/>
<dbReference type="AlphaFoldDB" id="A0A0D0D9H8"/>
<feature type="non-terminal residue" evidence="1">
    <location>
        <position position="1"/>
    </location>
</feature>
<dbReference type="HOGENOM" id="CLU_2688527_0_0_1"/>
<dbReference type="EMBL" id="KN829400">
    <property type="protein sequence ID" value="KIK73820.1"/>
    <property type="molecule type" value="Genomic_DNA"/>
</dbReference>
<reference evidence="2" key="2">
    <citation type="submission" date="2015-01" db="EMBL/GenBank/DDBJ databases">
        <title>Evolutionary Origins and Diversification of the Mycorrhizal Mutualists.</title>
        <authorList>
            <consortium name="DOE Joint Genome Institute"/>
            <consortium name="Mycorrhizal Genomics Consortium"/>
            <person name="Kohler A."/>
            <person name="Kuo A."/>
            <person name="Nagy L.G."/>
            <person name="Floudas D."/>
            <person name="Copeland A."/>
            <person name="Barry K.W."/>
            <person name="Cichocki N."/>
            <person name="Veneault-Fourrey C."/>
            <person name="LaButti K."/>
            <person name="Lindquist E.A."/>
            <person name="Lipzen A."/>
            <person name="Lundell T."/>
            <person name="Morin E."/>
            <person name="Murat C."/>
            <person name="Riley R."/>
            <person name="Ohm R."/>
            <person name="Sun H."/>
            <person name="Tunlid A."/>
            <person name="Henrissat B."/>
            <person name="Grigoriev I.V."/>
            <person name="Hibbett D.S."/>
            <person name="Martin F."/>
        </authorList>
    </citation>
    <scope>NUCLEOTIDE SEQUENCE [LARGE SCALE GENOMIC DNA]</scope>
    <source>
        <strain evidence="2">Ve08.2h10</strain>
    </source>
</reference>
<sequence>LVLLTCGWLVKHEGSFNELHSSLCHLQVFNCMAFAAHHFQSILSTGFLQALIFNTFIEGATLPSSIPFSLENSF</sequence>
<keyword evidence="2" id="KW-1185">Reference proteome</keyword>
<accession>A0A0D0D9H8</accession>
<organism evidence="1 2">
    <name type="scientific">Paxillus rubicundulus Ve08.2h10</name>
    <dbReference type="NCBI Taxonomy" id="930991"/>
    <lineage>
        <taxon>Eukaryota</taxon>
        <taxon>Fungi</taxon>
        <taxon>Dikarya</taxon>
        <taxon>Basidiomycota</taxon>
        <taxon>Agaricomycotina</taxon>
        <taxon>Agaricomycetes</taxon>
        <taxon>Agaricomycetidae</taxon>
        <taxon>Boletales</taxon>
        <taxon>Paxilineae</taxon>
        <taxon>Paxillaceae</taxon>
        <taxon>Paxillus</taxon>
    </lineage>
</organism>
<proteinExistence type="predicted"/>
<protein>
    <submittedName>
        <fullName evidence="1">Uncharacterized protein</fullName>
    </submittedName>
</protein>
<gene>
    <name evidence="1" type="ORF">PAXRUDRAFT_177418</name>
</gene>
<dbReference type="OrthoDB" id="2687899at2759"/>
<reference evidence="1 2" key="1">
    <citation type="submission" date="2014-04" db="EMBL/GenBank/DDBJ databases">
        <authorList>
            <consortium name="DOE Joint Genome Institute"/>
            <person name="Kuo A."/>
            <person name="Kohler A."/>
            <person name="Jargeat P."/>
            <person name="Nagy L.G."/>
            <person name="Floudas D."/>
            <person name="Copeland A."/>
            <person name="Barry K.W."/>
            <person name="Cichocki N."/>
            <person name="Veneault-Fourrey C."/>
            <person name="LaButti K."/>
            <person name="Lindquist E.A."/>
            <person name="Lipzen A."/>
            <person name="Lundell T."/>
            <person name="Morin E."/>
            <person name="Murat C."/>
            <person name="Sun H."/>
            <person name="Tunlid A."/>
            <person name="Henrissat B."/>
            <person name="Grigoriev I.V."/>
            <person name="Hibbett D.S."/>
            <person name="Martin F."/>
            <person name="Nordberg H.P."/>
            <person name="Cantor M.N."/>
            <person name="Hua S.X."/>
        </authorList>
    </citation>
    <scope>NUCLEOTIDE SEQUENCE [LARGE SCALE GENOMIC DNA]</scope>
    <source>
        <strain evidence="1 2">Ve08.2h10</strain>
    </source>
</reference>
<dbReference type="Proteomes" id="UP000054538">
    <property type="component" value="Unassembled WGS sequence"/>
</dbReference>